<evidence type="ECO:0000256" key="5">
    <source>
        <dbReference type="ARBA" id="ARBA00060088"/>
    </source>
</evidence>
<evidence type="ECO:0000256" key="3">
    <source>
        <dbReference type="ARBA" id="ARBA00022553"/>
    </source>
</evidence>
<feature type="compositionally biased region" description="Basic residues" evidence="10">
    <location>
        <begin position="676"/>
        <end position="688"/>
    </location>
</feature>
<feature type="region of interest" description="Disordered" evidence="10">
    <location>
        <begin position="666"/>
        <end position="702"/>
    </location>
</feature>
<evidence type="ECO:0000256" key="2">
    <source>
        <dbReference type="ARBA" id="ARBA00022443"/>
    </source>
</evidence>
<comment type="function">
    <text evidence="5">Adapter protein that plays a role in T-cell receptor (TCR)-mediated activation of signaling pathways. Required for T-cell activation and integrin-mediated T-cell adhesion in response to TCR stimulation.</text>
</comment>
<keyword evidence="4" id="KW-0472">Membrane</keyword>
<accession>A0A7J8A650</accession>
<reference evidence="12 13" key="1">
    <citation type="journal article" date="2020" name="Nature">
        <title>Six reference-quality genomes reveal evolution of bat adaptations.</title>
        <authorList>
            <person name="Jebb D."/>
            <person name="Huang Z."/>
            <person name="Pippel M."/>
            <person name="Hughes G.M."/>
            <person name="Lavrichenko K."/>
            <person name="Devanna P."/>
            <person name="Winkler S."/>
            <person name="Jermiin L.S."/>
            <person name="Skirmuntt E.C."/>
            <person name="Katzourakis A."/>
            <person name="Burkitt-Gray L."/>
            <person name="Ray D.A."/>
            <person name="Sullivan K.A.M."/>
            <person name="Roscito J.G."/>
            <person name="Kirilenko B.M."/>
            <person name="Davalos L.M."/>
            <person name="Corthals A.P."/>
            <person name="Power M.L."/>
            <person name="Jones G."/>
            <person name="Ransome R.D."/>
            <person name="Dechmann D.K.N."/>
            <person name="Locatelli A.G."/>
            <person name="Puechmaille S.J."/>
            <person name="Fedrigo O."/>
            <person name="Jarvis E.D."/>
            <person name="Hiller M."/>
            <person name="Vernes S.C."/>
            <person name="Myers E.W."/>
            <person name="Teeling E.C."/>
        </authorList>
    </citation>
    <scope>NUCLEOTIDE SEQUENCE [LARGE SCALE GENOMIC DNA]</scope>
    <source>
        <strain evidence="12">MPipKuh1</strain>
        <tissue evidence="12">Flight muscle</tissue>
    </source>
</reference>
<feature type="compositionally biased region" description="Basic and acidic residues" evidence="10">
    <location>
        <begin position="252"/>
        <end position="262"/>
    </location>
</feature>
<dbReference type="GO" id="GO:0007229">
    <property type="term" value="P:integrin-mediated signaling pathway"/>
    <property type="evidence" value="ECO:0007669"/>
    <property type="project" value="InterPro"/>
</dbReference>
<keyword evidence="3" id="KW-0597">Phosphoprotein</keyword>
<dbReference type="FunFam" id="2.30.30.40:FF:000220">
    <property type="entry name" value="FYN binding protein 2"/>
    <property type="match status" value="1"/>
</dbReference>
<feature type="compositionally biased region" description="Pro residues" evidence="10">
    <location>
        <begin position="348"/>
        <end position="358"/>
    </location>
</feature>
<comment type="subcellular location">
    <subcellularLocation>
        <location evidence="1">Membrane raft</location>
    </subcellularLocation>
</comment>
<dbReference type="PANTHER" id="PTHR16830">
    <property type="entry name" value="SH2 CONTAINING ADAPTOR PRAM-1 RELATED"/>
    <property type="match status" value="1"/>
</dbReference>
<dbReference type="GO" id="GO:0045121">
    <property type="term" value="C:membrane raft"/>
    <property type="evidence" value="ECO:0007669"/>
    <property type="project" value="UniProtKB-SubCell"/>
</dbReference>
<evidence type="ECO:0000256" key="4">
    <source>
        <dbReference type="ARBA" id="ARBA00023136"/>
    </source>
</evidence>
<comment type="caution">
    <text evidence="12">The sequence shown here is derived from an EMBL/GenBank/DDBJ whole genome shotgun (WGS) entry which is preliminary data.</text>
</comment>
<dbReference type="AlphaFoldDB" id="A0A7J8A650"/>
<evidence type="ECO:0000256" key="8">
    <source>
        <dbReference type="ARBA" id="ARBA00079345"/>
    </source>
</evidence>
<evidence type="ECO:0000313" key="12">
    <source>
        <dbReference type="EMBL" id="KAF6382012.1"/>
    </source>
</evidence>
<comment type="subunit">
    <text evidence="6">Interacts with SKAP1, LCK and FYN. The phosphorylated form interacts with LCP2.</text>
</comment>
<keyword evidence="2 9" id="KW-0728">SH3 domain</keyword>
<dbReference type="InterPro" id="IPR029294">
    <property type="entry name" value="hSH3"/>
</dbReference>
<evidence type="ECO:0000256" key="1">
    <source>
        <dbReference type="ARBA" id="ARBA00004285"/>
    </source>
</evidence>
<protein>
    <recommendedName>
        <fullName evidence="7">FYN-binding protein 2</fullName>
    </recommendedName>
    <alternativeName>
        <fullName evidence="8">Activation-dependent, raft-recruited ADAP-like phosphoprotein</fullName>
    </alternativeName>
</protein>
<evidence type="ECO:0000256" key="10">
    <source>
        <dbReference type="SAM" id="MobiDB-lite"/>
    </source>
</evidence>
<evidence type="ECO:0000313" key="13">
    <source>
        <dbReference type="Proteomes" id="UP000558488"/>
    </source>
</evidence>
<feature type="region of interest" description="Disordered" evidence="10">
    <location>
        <begin position="1"/>
        <end position="24"/>
    </location>
</feature>
<gene>
    <name evidence="12" type="ORF">mPipKuh1_005303</name>
</gene>
<evidence type="ECO:0000259" key="11">
    <source>
        <dbReference type="PROSITE" id="PS50002"/>
    </source>
</evidence>
<dbReference type="PROSITE" id="PS50002">
    <property type="entry name" value="SH3"/>
    <property type="match status" value="1"/>
</dbReference>
<organism evidence="12 13">
    <name type="scientific">Pipistrellus kuhlii</name>
    <name type="common">Kuhl's pipistrelle</name>
    <dbReference type="NCBI Taxonomy" id="59472"/>
    <lineage>
        <taxon>Eukaryota</taxon>
        <taxon>Metazoa</taxon>
        <taxon>Chordata</taxon>
        <taxon>Craniata</taxon>
        <taxon>Vertebrata</taxon>
        <taxon>Euteleostomi</taxon>
        <taxon>Mammalia</taxon>
        <taxon>Eutheria</taxon>
        <taxon>Laurasiatheria</taxon>
        <taxon>Chiroptera</taxon>
        <taxon>Yangochiroptera</taxon>
        <taxon>Vespertilionidae</taxon>
        <taxon>Pipistrellus</taxon>
    </lineage>
</organism>
<feature type="region of interest" description="Disordered" evidence="10">
    <location>
        <begin position="569"/>
        <end position="592"/>
    </location>
</feature>
<feature type="region of interest" description="Disordered" evidence="10">
    <location>
        <begin position="239"/>
        <end position="360"/>
    </location>
</feature>
<dbReference type="GO" id="GO:0005886">
    <property type="term" value="C:plasma membrane"/>
    <property type="evidence" value="ECO:0007669"/>
    <property type="project" value="InterPro"/>
</dbReference>
<keyword evidence="13" id="KW-1185">Reference proteome</keyword>
<evidence type="ECO:0000256" key="6">
    <source>
        <dbReference type="ARBA" id="ARBA00062840"/>
    </source>
</evidence>
<feature type="compositionally biased region" description="Basic and acidic residues" evidence="10">
    <location>
        <begin position="666"/>
        <end position="675"/>
    </location>
</feature>
<dbReference type="Proteomes" id="UP000558488">
    <property type="component" value="Unassembled WGS sequence"/>
</dbReference>
<feature type="region of interest" description="Disordered" evidence="10">
    <location>
        <begin position="98"/>
        <end position="188"/>
    </location>
</feature>
<dbReference type="SUPFAM" id="SSF50044">
    <property type="entry name" value="SH3-domain"/>
    <property type="match status" value="1"/>
</dbReference>
<name>A0A7J8A650_PIPKU</name>
<proteinExistence type="predicted"/>
<evidence type="ECO:0000256" key="9">
    <source>
        <dbReference type="PROSITE-ProRule" id="PRU00192"/>
    </source>
</evidence>
<dbReference type="GO" id="GO:0050852">
    <property type="term" value="P:T cell receptor signaling pathway"/>
    <property type="evidence" value="ECO:0007669"/>
    <property type="project" value="TreeGrafter"/>
</dbReference>
<dbReference type="InterPro" id="IPR001452">
    <property type="entry name" value="SH3_domain"/>
</dbReference>
<feature type="compositionally biased region" description="Low complexity" evidence="10">
    <location>
        <begin position="1"/>
        <end position="11"/>
    </location>
</feature>
<evidence type="ECO:0000256" key="7">
    <source>
        <dbReference type="ARBA" id="ARBA00068977"/>
    </source>
</evidence>
<sequence length="797" mass="89014">MDCPASEGIAPAPAPGEGGAAAQVRQVRSLGSGVSQESDCSLAGAGVTKGSLGPRIQLWEAGFVSQTLPRRKAMDAERLRNFKELQAKFQKLDVPSLSGPIKSLADVSPKGNIGSTQSTRIWANGKPLSSNHNQPPPYCSSGEPQSLEPQKMKLAPRSDIQKCSNSPGPPRRSTHSAENSQKASLPLDVNWSNAKVAGKKKEVASTFRDKLQTWEKFSSQKSDMSSALCLADCGSGALHPEDQKSMGLTTPEEPRTKLETKGSKTLPSQRHLIAQRKSHVTSEDPTFLLSGHGRKSLEKGSPERSPTGSTCQPIYESELASQAPEKEPDVQHHQLPKTKPLPSVEFLGPPPMKPPKPPGVSLQAFLRRTAAVPKTPREAAVKEGYLPPESAEFEEPHNYEATISYLRYSGNSINLCTAKEIADSTYEVGIEERQKPWKSFLHQEHRPQCEDQDKKIKEKEPHEVEPQKTEKDLHLDLICKVGSYEETPGKVPMMKVQRHMKSPLAREQDAVIDSIQRKAYPQDPKLARHSQGQCGYVEALGLTKKAPSQGAFWPHSISEETYDDVEYPGRKESKSDFSNSFASDSEENSNEMYEDVYKTKSNSTKNDLDGKALKRLQRFFKKEKDRFKMKTTKLKENVSEFSISLPDLELRSQEIIIHPDVNINEKESKDEDKVKPWKPKLFKPKGKKEKTDAQGSESLSPRNFFRTKKQNLEKRMEREKLFRERFEYDKEITVINTAVACSKNSRNGIFDLPISPGEELDVIDVTEENLVICRNSKGKYGYVLIEHLNFKPQGCSP</sequence>
<dbReference type="EMBL" id="JACAGB010000002">
    <property type="protein sequence ID" value="KAF6382012.1"/>
    <property type="molecule type" value="Genomic_DNA"/>
</dbReference>
<dbReference type="GO" id="GO:0072659">
    <property type="term" value="P:protein localization to plasma membrane"/>
    <property type="evidence" value="ECO:0007669"/>
    <property type="project" value="TreeGrafter"/>
</dbReference>
<feature type="domain" description="SH3" evidence="11">
    <location>
        <begin position="733"/>
        <end position="793"/>
    </location>
</feature>
<dbReference type="InterPro" id="IPR036028">
    <property type="entry name" value="SH3-like_dom_sf"/>
</dbReference>
<dbReference type="Gene3D" id="2.30.30.40">
    <property type="entry name" value="SH3 Domains"/>
    <property type="match status" value="1"/>
</dbReference>
<dbReference type="PANTHER" id="PTHR16830:SF1">
    <property type="entry name" value="FYN-BINDING PROTEIN 2"/>
    <property type="match status" value="1"/>
</dbReference>
<feature type="compositionally biased region" description="Polar residues" evidence="10">
    <location>
        <begin position="113"/>
        <end position="133"/>
    </location>
</feature>
<dbReference type="Pfam" id="PF14603">
    <property type="entry name" value="hSH3"/>
    <property type="match status" value="1"/>
</dbReference>
<dbReference type="InterPro" id="IPR043443">
    <property type="entry name" value="FYB1/2-like"/>
</dbReference>